<name>A0ABM9EJW6_9HYPH</name>
<dbReference type="EMBL" id="CAKXZT010000196">
    <property type="protein sequence ID" value="CAH2409677.1"/>
    <property type="molecule type" value="Genomic_DNA"/>
</dbReference>
<comment type="caution">
    <text evidence="1">The sequence shown here is derived from an EMBL/GenBank/DDBJ whole genome shotgun (WGS) entry which is preliminary data.</text>
</comment>
<accession>A0ABM9EJW6</accession>
<protein>
    <submittedName>
        <fullName evidence="1">Uncharacterized protein</fullName>
    </submittedName>
</protein>
<sequence length="37" mass="4075">MLDLLEGGGKAPLGPCYVEARDGEAWRIREIEKKCLG</sequence>
<organism evidence="1 2">
    <name type="scientific">Mesorhizobium escarrei</name>
    <dbReference type="NCBI Taxonomy" id="666018"/>
    <lineage>
        <taxon>Bacteria</taxon>
        <taxon>Pseudomonadati</taxon>
        <taxon>Pseudomonadota</taxon>
        <taxon>Alphaproteobacteria</taxon>
        <taxon>Hyphomicrobiales</taxon>
        <taxon>Phyllobacteriaceae</taxon>
        <taxon>Mesorhizobium</taxon>
    </lineage>
</organism>
<reference evidence="1 2" key="1">
    <citation type="submission" date="2022-03" db="EMBL/GenBank/DDBJ databases">
        <authorList>
            <person name="Brunel B."/>
        </authorList>
    </citation>
    <scope>NUCLEOTIDE SEQUENCE [LARGE SCALE GENOMIC DNA]</scope>
    <source>
        <strain evidence="1">STM5069sample</strain>
    </source>
</reference>
<gene>
    <name evidence="1" type="ORF">MES5069_950001</name>
</gene>
<evidence type="ECO:0000313" key="2">
    <source>
        <dbReference type="Proteomes" id="UP001153050"/>
    </source>
</evidence>
<keyword evidence="2" id="KW-1185">Reference proteome</keyword>
<dbReference type="Proteomes" id="UP001153050">
    <property type="component" value="Unassembled WGS sequence"/>
</dbReference>
<evidence type="ECO:0000313" key="1">
    <source>
        <dbReference type="EMBL" id="CAH2409677.1"/>
    </source>
</evidence>
<proteinExistence type="predicted"/>